<dbReference type="Gene3D" id="1.10.150.130">
    <property type="match status" value="1"/>
</dbReference>
<dbReference type="InterPro" id="IPR011010">
    <property type="entry name" value="DNA_brk_join_enz"/>
</dbReference>
<dbReference type="RefSeq" id="WP_131597763.1">
    <property type="nucleotide sequence ID" value="NZ_SJSL01000008.1"/>
</dbReference>
<dbReference type="OrthoDB" id="5326076at2"/>
<comment type="caution">
    <text evidence="5">The sequence shown here is derived from an EMBL/GenBank/DDBJ whole genome shotgun (WGS) entry which is preliminary data.</text>
</comment>
<dbReference type="GO" id="GO:0006310">
    <property type="term" value="P:DNA recombination"/>
    <property type="evidence" value="ECO:0007669"/>
    <property type="project" value="UniProtKB-KW"/>
</dbReference>
<reference evidence="5 6" key="1">
    <citation type="submission" date="2019-02" db="EMBL/GenBank/DDBJ databases">
        <title>Pedobacter sp. RP-1-14 sp. nov., isolated from Arctic soil.</title>
        <authorList>
            <person name="Dahal R.H."/>
        </authorList>
    </citation>
    <scope>NUCLEOTIDE SEQUENCE [LARGE SCALE GENOMIC DNA]</scope>
    <source>
        <strain evidence="5 6">RP-1-14</strain>
    </source>
</reference>
<dbReference type="Pfam" id="PF17293">
    <property type="entry name" value="Arm-DNA-bind_5"/>
    <property type="match status" value="1"/>
</dbReference>
<proteinExistence type="predicted"/>
<keyword evidence="6" id="KW-1185">Reference proteome</keyword>
<evidence type="ECO:0008006" key="7">
    <source>
        <dbReference type="Google" id="ProtNLM"/>
    </source>
</evidence>
<dbReference type="PANTHER" id="PTHR30349">
    <property type="entry name" value="PHAGE INTEGRASE-RELATED"/>
    <property type="match status" value="1"/>
</dbReference>
<dbReference type="EMBL" id="SJSL01000008">
    <property type="protein sequence ID" value="TCC98046.1"/>
    <property type="molecule type" value="Genomic_DNA"/>
</dbReference>
<dbReference type="InterPro" id="IPR010998">
    <property type="entry name" value="Integrase_recombinase_N"/>
</dbReference>
<dbReference type="Proteomes" id="UP000293347">
    <property type="component" value="Unassembled WGS sequence"/>
</dbReference>
<gene>
    <name evidence="5" type="ORF">EZ437_19570</name>
</gene>
<evidence type="ECO:0000259" key="4">
    <source>
        <dbReference type="Pfam" id="PF17293"/>
    </source>
</evidence>
<dbReference type="InterPro" id="IPR035386">
    <property type="entry name" value="Arm-DNA-bind_5"/>
</dbReference>
<dbReference type="InterPro" id="IPR025269">
    <property type="entry name" value="SAM-like_dom"/>
</dbReference>
<organism evidence="5 6">
    <name type="scientific">Pedobacter psychroterrae</name>
    <dbReference type="NCBI Taxonomy" id="2530453"/>
    <lineage>
        <taxon>Bacteria</taxon>
        <taxon>Pseudomonadati</taxon>
        <taxon>Bacteroidota</taxon>
        <taxon>Sphingobacteriia</taxon>
        <taxon>Sphingobacteriales</taxon>
        <taxon>Sphingobacteriaceae</taxon>
        <taxon>Pedobacter</taxon>
    </lineage>
</organism>
<evidence type="ECO:0000313" key="6">
    <source>
        <dbReference type="Proteomes" id="UP000293347"/>
    </source>
</evidence>
<name>A0A4V2MKF8_9SPHI</name>
<evidence type="ECO:0000259" key="3">
    <source>
        <dbReference type="Pfam" id="PF13102"/>
    </source>
</evidence>
<accession>A0A4V2MKF8</accession>
<dbReference type="InterPro" id="IPR050090">
    <property type="entry name" value="Tyrosine_recombinase_XerCD"/>
</dbReference>
<keyword evidence="2" id="KW-0233">DNA recombination</keyword>
<evidence type="ECO:0000256" key="1">
    <source>
        <dbReference type="ARBA" id="ARBA00023125"/>
    </source>
</evidence>
<evidence type="ECO:0000256" key="2">
    <source>
        <dbReference type="ARBA" id="ARBA00023172"/>
    </source>
</evidence>
<dbReference type="Pfam" id="PF13102">
    <property type="entry name" value="Phage_int_SAM_5"/>
    <property type="match status" value="1"/>
</dbReference>
<protein>
    <recommendedName>
        <fullName evidence="7">Site-specific recombinase XerD</fullName>
    </recommendedName>
</protein>
<dbReference type="PANTHER" id="PTHR30349:SF64">
    <property type="entry name" value="PROPHAGE INTEGRASE INTD-RELATED"/>
    <property type="match status" value="1"/>
</dbReference>
<keyword evidence="1" id="KW-0238">DNA-binding</keyword>
<sequence length="417" mass="48742">MVTITVVLDKRRVKNDGTYPLNFRIYHQGKASTRSTRITIAERYWDEKKKQIKNTHPTAGLLNTRLRKDLADLQSKLILADDEQIQQYLAPKQIIPVAPTVQKVPVYSFAYELIKELKLDNKIGNAWVYEATVNALKGFHPDEELYFEQIDYKFLDSYNKFLLRRGIKQNSAFLYIRTLRAFYNKAIKHKIVDRNLYPFYDFSIKGEKTKKRAVDKQVITEMMKIDLPEGSTIWHVRNWFMLSFYFIGISFVDLALLTNKNVKGDRLTYKRQKTGKQYDIKLLPQARMILRHYSNNSSGHLLPIINRKTESVTERLRLIKDRNRLANKYLSRVADLIKAESITTYTARHSWATICKKLGISNELIAECMGHEFGNKTTAIYLDSFDQEVLDEVNIKVARSVKYRIELSHLLSRRIGS</sequence>
<dbReference type="SUPFAM" id="SSF56349">
    <property type="entry name" value="DNA breaking-rejoining enzymes"/>
    <property type="match status" value="1"/>
</dbReference>
<dbReference type="GO" id="GO:0003677">
    <property type="term" value="F:DNA binding"/>
    <property type="evidence" value="ECO:0007669"/>
    <property type="project" value="UniProtKB-KW"/>
</dbReference>
<dbReference type="AlphaFoldDB" id="A0A4V2MKF8"/>
<feature type="domain" description="Phage integrase SAM-like" evidence="3">
    <location>
        <begin position="107"/>
        <end position="201"/>
    </location>
</feature>
<feature type="domain" description="Arm DNA-binding" evidence="4">
    <location>
        <begin position="6"/>
        <end position="76"/>
    </location>
</feature>
<dbReference type="GO" id="GO:0015074">
    <property type="term" value="P:DNA integration"/>
    <property type="evidence" value="ECO:0007669"/>
    <property type="project" value="InterPro"/>
</dbReference>
<evidence type="ECO:0000313" key="5">
    <source>
        <dbReference type="EMBL" id="TCC98046.1"/>
    </source>
</evidence>
<dbReference type="InterPro" id="IPR013762">
    <property type="entry name" value="Integrase-like_cat_sf"/>
</dbReference>
<dbReference type="Gene3D" id="1.10.443.10">
    <property type="entry name" value="Intergrase catalytic core"/>
    <property type="match status" value="1"/>
</dbReference>